<evidence type="ECO:0000256" key="1">
    <source>
        <dbReference type="SAM" id="MobiDB-lite"/>
    </source>
</evidence>
<feature type="compositionally biased region" description="Basic and acidic residues" evidence="1">
    <location>
        <begin position="86"/>
        <end position="100"/>
    </location>
</feature>
<dbReference type="EMBL" id="JBBNAG010000002">
    <property type="protein sequence ID" value="KAK9158652.1"/>
    <property type="molecule type" value="Genomic_DNA"/>
</dbReference>
<evidence type="ECO:0000313" key="3">
    <source>
        <dbReference type="Proteomes" id="UP001419268"/>
    </source>
</evidence>
<accession>A0AAP0KTW8</accession>
<comment type="caution">
    <text evidence="2">The sequence shown here is derived from an EMBL/GenBank/DDBJ whole genome shotgun (WGS) entry which is preliminary data.</text>
</comment>
<protein>
    <submittedName>
        <fullName evidence="2">Uncharacterized protein</fullName>
    </submittedName>
</protein>
<organism evidence="2 3">
    <name type="scientific">Stephania cephalantha</name>
    <dbReference type="NCBI Taxonomy" id="152367"/>
    <lineage>
        <taxon>Eukaryota</taxon>
        <taxon>Viridiplantae</taxon>
        <taxon>Streptophyta</taxon>
        <taxon>Embryophyta</taxon>
        <taxon>Tracheophyta</taxon>
        <taxon>Spermatophyta</taxon>
        <taxon>Magnoliopsida</taxon>
        <taxon>Ranunculales</taxon>
        <taxon>Menispermaceae</taxon>
        <taxon>Menispermoideae</taxon>
        <taxon>Cissampelideae</taxon>
        <taxon>Stephania</taxon>
    </lineage>
</organism>
<gene>
    <name evidence="2" type="ORF">Scep_005226</name>
</gene>
<feature type="compositionally biased region" description="Basic and acidic residues" evidence="1">
    <location>
        <begin position="13"/>
        <end position="25"/>
    </location>
</feature>
<feature type="region of interest" description="Disordered" evidence="1">
    <location>
        <begin position="1"/>
        <end position="114"/>
    </location>
</feature>
<evidence type="ECO:0000313" key="2">
    <source>
        <dbReference type="EMBL" id="KAK9158652.1"/>
    </source>
</evidence>
<reference evidence="2 3" key="1">
    <citation type="submission" date="2024-01" db="EMBL/GenBank/DDBJ databases">
        <title>Genome assemblies of Stephania.</title>
        <authorList>
            <person name="Yang L."/>
        </authorList>
    </citation>
    <scope>NUCLEOTIDE SEQUENCE [LARGE SCALE GENOMIC DNA]</scope>
    <source>
        <strain evidence="2">JXDWG</strain>
        <tissue evidence="2">Leaf</tissue>
    </source>
</reference>
<proteinExistence type="predicted"/>
<feature type="compositionally biased region" description="Low complexity" evidence="1">
    <location>
        <begin position="34"/>
        <end position="47"/>
    </location>
</feature>
<dbReference type="Proteomes" id="UP001419268">
    <property type="component" value="Unassembled WGS sequence"/>
</dbReference>
<keyword evidence="3" id="KW-1185">Reference proteome</keyword>
<name>A0AAP0KTW8_9MAGN</name>
<sequence>MAAIAQGRGGGRRGREGKEQGRGTARESVAQDNATADGGSGAKASSGVQIWRGGGGQEGASSNDAPRWRIATTKRRSSASAMASDGRTRRANDSDGDATRLRRGSAGGEATRGE</sequence>
<dbReference type="AlphaFoldDB" id="A0AAP0KTW8"/>